<comment type="caution">
    <text evidence="1">The sequence shown here is derived from an EMBL/GenBank/DDBJ whole genome shotgun (WGS) entry which is preliminary data.</text>
</comment>
<keyword evidence="1" id="KW-0808">Transferase</keyword>
<evidence type="ECO:0000313" key="1">
    <source>
        <dbReference type="EMBL" id="TXB67280.1"/>
    </source>
</evidence>
<dbReference type="OrthoDB" id="9815351at2"/>
<dbReference type="GO" id="GO:0016740">
    <property type="term" value="F:transferase activity"/>
    <property type="evidence" value="ECO:0007669"/>
    <property type="project" value="UniProtKB-KW"/>
</dbReference>
<dbReference type="Proteomes" id="UP000321721">
    <property type="component" value="Unassembled WGS sequence"/>
</dbReference>
<gene>
    <name evidence="1" type="ORF">FRY74_03585</name>
</gene>
<protein>
    <submittedName>
        <fullName evidence="1">Glycosyltransferase</fullName>
    </submittedName>
</protein>
<dbReference type="Gene3D" id="3.40.50.2000">
    <property type="entry name" value="Glycogen Phosphorylase B"/>
    <property type="match status" value="2"/>
</dbReference>
<dbReference type="RefSeq" id="WP_147098675.1">
    <property type="nucleotide sequence ID" value="NZ_VOOS01000001.1"/>
</dbReference>
<evidence type="ECO:0000313" key="2">
    <source>
        <dbReference type="Proteomes" id="UP000321721"/>
    </source>
</evidence>
<keyword evidence="2" id="KW-1185">Reference proteome</keyword>
<dbReference type="AlphaFoldDB" id="A0A5C6S0B1"/>
<organism evidence="1 2">
    <name type="scientific">Vicingus serpentipes</name>
    <dbReference type="NCBI Taxonomy" id="1926625"/>
    <lineage>
        <taxon>Bacteria</taxon>
        <taxon>Pseudomonadati</taxon>
        <taxon>Bacteroidota</taxon>
        <taxon>Flavobacteriia</taxon>
        <taxon>Flavobacteriales</taxon>
        <taxon>Vicingaceae</taxon>
        <taxon>Vicingus</taxon>
    </lineage>
</organism>
<accession>A0A5C6S0B1</accession>
<reference evidence="1 2" key="1">
    <citation type="submission" date="2019-08" db="EMBL/GenBank/DDBJ databases">
        <title>Genome of Vicingus serpentipes NCIMB 15042.</title>
        <authorList>
            <person name="Bowman J.P."/>
        </authorList>
    </citation>
    <scope>NUCLEOTIDE SEQUENCE [LARGE SCALE GENOMIC DNA]</scope>
    <source>
        <strain evidence="1 2">NCIMB 15042</strain>
    </source>
</reference>
<dbReference type="EMBL" id="VOOS01000001">
    <property type="protein sequence ID" value="TXB67280.1"/>
    <property type="molecule type" value="Genomic_DNA"/>
</dbReference>
<sequence length="360" mass="41774">MSKKVLVITNHRKNRSPGQRFRFEQYLDFLEENGFEITISFLLNEKDDKHFYNKSFPIIKAIILLKSFIKRYIEAKTYNNYDIIFVYREAFFTGSTIFEKKIAKSKAKFIFDFDDAIWLHDVSEGNKKWGWLKKPEKTIEIIQLSDMVFAGNKYLVDFSKKYNSNVVLIPTTIDTNYHIPEIKAKTKNQICIGWTGSSTTLKYFENFIPTLEKISTKYPGIINFKVIVDLKKTYPTLNITTTLWNLEKEIEDLNKIDIGIMPLPNDKWTKGKCGFKGLQYMSLVIPTIMSPIGVNTEIINDGINGFLASTEEEWISKISLLIESVELRNQIGKAGFETIKNKYSIEANKKKYLDSFNSLL</sequence>
<name>A0A5C6S0B1_9FLAO</name>
<dbReference type="SUPFAM" id="SSF53756">
    <property type="entry name" value="UDP-Glycosyltransferase/glycogen phosphorylase"/>
    <property type="match status" value="1"/>
</dbReference>
<proteinExistence type="predicted"/>